<dbReference type="OrthoDB" id="2482295at2759"/>
<reference evidence="3" key="1">
    <citation type="journal article" date="2020" name="Fungal Divers.">
        <title>Resolving the Mortierellaceae phylogeny through synthesis of multi-gene phylogenetics and phylogenomics.</title>
        <authorList>
            <person name="Vandepol N."/>
            <person name="Liber J."/>
            <person name="Desiro A."/>
            <person name="Na H."/>
            <person name="Kennedy M."/>
            <person name="Barry K."/>
            <person name="Grigoriev I.V."/>
            <person name="Miller A.N."/>
            <person name="O'Donnell K."/>
            <person name="Stajich J.E."/>
            <person name="Bonito G."/>
        </authorList>
    </citation>
    <scope>NUCLEOTIDE SEQUENCE</scope>
    <source>
        <strain evidence="3">REB-010B</strain>
    </source>
</reference>
<keyword evidence="4" id="KW-1185">Reference proteome</keyword>
<feature type="region of interest" description="Disordered" evidence="2">
    <location>
        <begin position="124"/>
        <end position="162"/>
    </location>
</feature>
<protein>
    <submittedName>
        <fullName evidence="3">Uncharacterized protein</fullName>
    </submittedName>
</protein>
<proteinExistence type="predicted"/>
<dbReference type="Gene3D" id="3.80.10.10">
    <property type="entry name" value="Ribonuclease Inhibitor"/>
    <property type="match status" value="1"/>
</dbReference>
<name>A0A9P6RBD9_9FUNG</name>
<keyword evidence="1" id="KW-0175">Coiled coil</keyword>
<dbReference type="SUPFAM" id="SSF52047">
    <property type="entry name" value="RNI-like"/>
    <property type="match status" value="1"/>
</dbReference>
<dbReference type="Proteomes" id="UP000738325">
    <property type="component" value="Unassembled WGS sequence"/>
</dbReference>
<gene>
    <name evidence="3" type="ORF">BGZ99_007701</name>
</gene>
<dbReference type="AlphaFoldDB" id="A0A9P6RBD9"/>
<feature type="compositionally biased region" description="Acidic residues" evidence="2">
    <location>
        <begin position="139"/>
        <end position="153"/>
    </location>
</feature>
<accession>A0A9P6RBD9</accession>
<evidence type="ECO:0000256" key="1">
    <source>
        <dbReference type="SAM" id="Coils"/>
    </source>
</evidence>
<evidence type="ECO:0000313" key="4">
    <source>
        <dbReference type="Proteomes" id="UP000738325"/>
    </source>
</evidence>
<organism evidence="3 4">
    <name type="scientific">Dissophora globulifera</name>
    <dbReference type="NCBI Taxonomy" id="979702"/>
    <lineage>
        <taxon>Eukaryota</taxon>
        <taxon>Fungi</taxon>
        <taxon>Fungi incertae sedis</taxon>
        <taxon>Mucoromycota</taxon>
        <taxon>Mortierellomycotina</taxon>
        <taxon>Mortierellomycetes</taxon>
        <taxon>Mortierellales</taxon>
        <taxon>Mortierellaceae</taxon>
        <taxon>Dissophora</taxon>
    </lineage>
</organism>
<dbReference type="EMBL" id="JAAAIP010000568">
    <property type="protein sequence ID" value="KAG0315039.1"/>
    <property type="molecule type" value="Genomic_DNA"/>
</dbReference>
<comment type="caution">
    <text evidence="3">The sequence shown here is derived from an EMBL/GenBank/DDBJ whole genome shotgun (WGS) entry which is preliminary data.</text>
</comment>
<feature type="coiled-coil region" evidence="1">
    <location>
        <begin position="242"/>
        <end position="276"/>
    </location>
</feature>
<evidence type="ECO:0000256" key="2">
    <source>
        <dbReference type="SAM" id="MobiDB-lite"/>
    </source>
</evidence>
<dbReference type="InterPro" id="IPR032675">
    <property type="entry name" value="LRR_dom_sf"/>
</dbReference>
<evidence type="ECO:0000313" key="3">
    <source>
        <dbReference type="EMBL" id="KAG0315039.1"/>
    </source>
</evidence>
<sequence length="1139" mass="129464">MTIKNVEAHLSQAFRDLSSSTTFTIDTRFDGRTGQHVIRWKDILQVCKNAEFVKNDDRVVSFMTDDDLEDLLPLRIAYHAGAVLDIISAIPSSTLEITRGADVNGPDISCSSSVSATLFDDVSEYHTDDSDNNSNNNNDDGDDDDDNDDDDNSTDYSSIVDTNIPTPQLVDLSMTGNNPTNTSLVSYFSDMTAEGHSSLLAYNQLYGSLLNAIQLGQQTQVVEIRTAMDVHFDRLQLEMDKNKSLQIQLLERQQEIHQLQQNMKEKQDEMIDIQQQTLNHLSLIQNRLQAIFNQNYELHEYPIPRLFIVLPKPQRLRDQLMGLMSHQFRLFFLCECGTHTMTATPRIKHEIHLAKHEGYDIKRPTKFFQKYGPRVLKVLQWLRYGITVAGVVVPTLAHLKLVEGIDEIQNTINATDTDLGPMLDQSIKFIEDQTNSHRDKTDLTEDRAELEKLEVLEGADLRQLESFLKVTDEARSLANLYRIVTHEGHVKWVCIDHYRDNYRESATHQLREFFDTNGDGHFIEEDGKIKVRIWTRSSAKQFYIALVNARGVQELDIHLRWDVTLDDLRTFADVVTKANILRLQINGAHFERGPLLDTVNNSRRFNPLIQLMSNGRLQFMRLHQFKNIHQRISESAFAPAIRLRVLHITTAVPLSFFSRVLQTYTSLVELKIEVDFFSEAIRELESRQSALHDLRVVEIHSEMGSTVWSFSKNRTIDINLSILQNSGMDALDAVPLNHLVSLRLQDIILWQSHGTYTLMLSNMMKSFESLLMETVKAGSRLSTLEIGFNFWHRTDIIEAIEGFRSIREQGLSKGKSYEPLLLSLISRGKPTLITWFKVQFPGSSEGRKDMSIGVHLQSSAAAYDDDDFATVFQMYGPFIQEVDFWHNCNDQHALPLYQMAGTGSNLTSLRLDTSQLSTTGINRMAQVITHSAGKLVHLGLKFTGLDHAEQFQKAERLIRDHGTLVSELALSGNNASVWIPKMQQLCGAKGVLPVMDTLVLVDSGKKSKSLPQACSQWIFDMVSTPQSQLASTTPNPHINIKSLRKCTLRSMELSSEDWIDLFSALDFSTLESLSLGWTNINMEDVEKLIECIPDASDAKVPLEELDLSFTPVLRYLKEAKDVMRRLLERAPLVYIKGQQ</sequence>